<evidence type="ECO:0000313" key="3">
    <source>
        <dbReference type="Proteomes" id="UP000245762"/>
    </source>
</evidence>
<keyword evidence="1" id="KW-0472">Membrane</keyword>
<keyword evidence="1" id="KW-0812">Transmembrane</keyword>
<dbReference type="AlphaFoldDB" id="A0A316KWP3"/>
<dbReference type="OrthoDB" id="1163622at2"/>
<dbReference type="EMBL" id="QGEG01000004">
    <property type="protein sequence ID" value="PWL37528.1"/>
    <property type="molecule type" value="Genomic_DNA"/>
</dbReference>
<keyword evidence="3" id="KW-1185">Reference proteome</keyword>
<dbReference type="RefSeq" id="WP_109664508.1">
    <property type="nucleotide sequence ID" value="NZ_QGEG01000004.1"/>
</dbReference>
<protein>
    <recommendedName>
        <fullName evidence="4">Inner membrane protein</fullName>
    </recommendedName>
</protein>
<evidence type="ECO:0008006" key="4">
    <source>
        <dbReference type="Google" id="ProtNLM"/>
    </source>
</evidence>
<evidence type="ECO:0000313" key="2">
    <source>
        <dbReference type="EMBL" id="PWL37528.1"/>
    </source>
</evidence>
<comment type="caution">
    <text evidence="2">The sequence shown here is derived from an EMBL/GenBank/DDBJ whole genome shotgun (WGS) entry which is preliminary data.</text>
</comment>
<evidence type="ECO:0000256" key="1">
    <source>
        <dbReference type="SAM" id="Phobius"/>
    </source>
</evidence>
<feature type="transmembrane region" description="Helical" evidence="1">
    <location>
        <begin position="38"/>
        <end position="65"/>
    </location>
</feature>
<gene>
    <name evidence="2" type="ORF">DKG77_14555</name>
</gene>
<proteinExistence type="predicted"/>
<organism evidence="2 3">
    <name type="scientific">Flagellimonas aquimarina</name>
    <dbReference type="NCBI Taxonomy" id="2201895"/>
    <lineage>
        <taxon>Bacteria</taxon>
        <taxon>Pseudomonadati</taxon>
        <taxon>Bacteroidota</taxon>
        <taxon>Flavobacteriia</taxon>
        <taxon>Flavobacteriales</taxon>
        <taxon>Flavobacteriaceae</taxon>
        <taxon>Flagellimonas</taxon>
    </lineage>
</organism>
<accession>A0A316KWP3</accession>
<keyword evidence="1" id="KW-1133">Transmembrane helix</keyword>
<name>A0A316KWP3_9FLAO</name>
<dbReference type="Proteomes" id="UP000245762">
    <property type="component" value="Unassembled WGS sequence"/>
</dbReference>
<reference evidence="2 3" key="1">
    <citation type="submission" date="2018-05" db="EMBL/GenBank/DDBJ databases">
        <title>Complete genome sequence of Flagellimonas aquimarina ECD12 isolated from seaweed Ecklonia cava.</title>
        <authorList>
            <person name="Choi S."/>
            <person name="Seong C."/>
        </authorList>
    </citation>
    <scope>NUCLEOTIDE SEQUENCE [LARGE SCALE GENOMIC DNA]</scope>
    <source>
        <strain evidence="2 3">ECD12</strain>
    </source>
</reference>
<sequence>MNPFISDIIGYLALVMNLYSMSSKGEYKLRVVSSIANAIYVLYGFLIEAIPIILGCSIAVCLHLYRLKSLNTTSNDHRK</sequence>